<protein>
    <submittedName>
        <fullName evidence="2">Uncharacterized protein</fullName>
    </submittedName>
</protein>
<sequence length="21" mass="2288">MTSPIKHPGLIEAEAKQVQLP</sequence>
<dbReference type="EMBL" id="GGEC01059548">
    <property type="protein sequence ID" value="MBX40032.1"/>
    <property type="molecule type" value="Transcribed_RNA"/>
</dbReference>
<organism evidence="2">
    <name type="scientific">Rhizophora mucronata</name>
    <name type="common">Asiatic mangrove</name>
    <dbReference type="NCBI Taxonomy" id="61149"/>
    <lineage>
        <taxon>Eukaryota</taxon>
        <taxon>Viridiplantae</taxon>
        <taxon>Streptophyta</taxon>
        <taxon>Embryophyta</taxon>
        <taxon>Tracheophyta</taxon>
        <taxon>Spermatophyta</taxon>
        <taxon>Magnoliopsida</taxon>
        <taxon>eudicotyledons</taxon>
        <taxon>Gunneridae</taxon>
        <taxon>Pentapetalae</taxon>
        <taxon>rosids</taxon>
        <taxon>fabids</taxon>
        <taxon>Malpighiales</taxon>
        <taxon>Rhizophoraceae</taxon>
        <taxon>Rhizophora</taxon>
    </lineage>
</organism>
<proteinExistence type="predicted"/>
<dbReference type="AlphaFoldDB" id="A0A2P2NC57"/>
<evidence type="ECO:0000256" key="1">
    <source>
        <dbReference type="SAM" id="MobiDB-lite"/>
    </source>
</evidence>
<reference evidence="2" key="1">
    <citation type="submission" date="2018-02" db="EMBL/GenBank/DDBJ databases">
        <title>Rhizophora mucronata_Transcriptome.</title>
        <authorList>
            <person name="Meera S.P."/>
            <person name="Sreeshan A."/>
            <person name="Augustine A."/>
        </authorList>
    </citation>
    <scope>NUCLEOTIDE SEQUENCE</scope>
    <source>
        <tissue evidence="2">Leaf</tissue>
    </source>
</reference>
<evidence type="ECO:0000313" key="2">
    <source>
        <dbReference type="EMBL" id="MBX40032.1"/>
    </source>
</evidence>
<accession>A0A2P2NC57</accession>
<name>A0A2P2NC57_RHIMU</name>
<feature type="region of interest" description="Disordered" evidence="1">
    <location>
        <begin position="1"/>
        <end position="21"/>
    </location>
</feature>